<sequence length="373" mass="41139">MSEPQSSQRDILKKLYHDFIAGSHILHYHNVLDAFGHLSFRHPFRPEVFVMSRNAAPGTISSVDDLVEYDVETAQPVQRDAPAGFLERCIHSECYRRYPGVQSVIHSHSEAVVPYTFSGVPMRPCYHMAGFLGTQTPVWDISDAQQPDDPSDLLVRNTHLGSSLAAAFADGAVSADTPTHAVVLMRGHGFTVLAESIEVCVMRAVYTQKNSAIQTTALTTRAAEPAANRAIKYLSEKEVEATGRMASLASRRSWDLWLRESFDDDVLRCLGTLLPSLDTSPRALYRSPILFLVAYQDHASPATASVVDADLEQRRGGPSDSHIQTLGPVMTVSTRLSSEGRHHGDRTGGERNPSDVASLRKDLWETLVKLFVD</sequence>
<protein>
    <recommendedName>
        <fullName evidence="4">Class II aldolase/adducin N-terminal domain-containing protein</fullName>
    </recommendedName>
</protein>
<dbReference type="GO" id="GO:0016832">
    <property type="term" value="F:aldehyde-lyase activity"/>
    <property type="evidence" value="ECO:0007669"/>
    <property type="project" value="TreeGrafter"/>
</dbReference>
<feature type="domain" description="Class II aldolase/adducin N-terminal" evidence="4">
    <location>
        <begin position="17"/>
        <end position="215"/>
    </location>
</feature>
<dbReference type="AlphaFoldDB" id="A0AAV9QQF6"/>
<evidence type="ECO:0000256" key="2">
    <source>
        <dbReference type="ARBA" id="ARBA00023239"/>
    </source>
</evidence>
<proteinExistence type="predicted"/>
<evidence type="ECO:0000256" key="1">
    <source>
        <dbReference type="ARBA" id="ARBA00022723"/>
    </source>
</evidence>
<dbReference type="InterPro" id="IPR001303">
    <property type="entry name" value="Aldolase_II/adducin_N"/>
</dbReference>
<keyword evidence="6" id="KW-1185">Reference proteome</keyword>
<dbReference type="SMART" id="SM01007">
    <property type="entry name" value="Aldolase_II"/>
    <property type="match status" value="1"/>
</dbReference>
<dbReference type="InterPro" id="IPR036409">
    <property type="entry name" value="Aldolase_II/adducin_N_sf"/>
</dbReference>
<comment type="caution">
    <text evidence="5">The sequence shown here is derived from an EMBL/GenBank/DDBJ whole genome shotgun (WGS) entry which is preliminary data.</text>
</comment>
<accession>A0AAV9QQF6</accession>
<dbReference type="GO" id="GO:0046872">
    <property type="term" value="F:metal ion binding"/>
    <property type="evidence" value="ECO:0007669"/>
    <property type="project" value="UniProtKB-KW"/>
</dbReference>
<keyword evidence="1" id="KW-0479">Metal-binding</keyword>
<dbReference type="InterPro" id="IPR050197">
    <property type="entry name" value="Aldolase_class_II_sugar_metab"/>
</dbReference>
<feature type="region of interest" description="Disordered" evidence="3">
    <location>
        <begin position="334"/>
        <end position="355"/>
    </location>
</feature>
<feature type="compositionally biased region" description="Basic and acidic residues" evidence="3">
    <location>
        <begin position="338"/>
        <end position="355"/>
    </location>
</feature>
<evidence type="ECO:0000259" key="4">
    <source>
        <dbReference type="SMART" id="SM01007"/>
    </source>
</evidence>
<evidence type="ECO:0000313" key="6">
    <source>
        <dbReference type="Proteomes" id="UP001345827"/>
    </source>
</evidence>
<dbReference type="SUPFAM" id="SSF53639">
    <property type="entry name" value="AraD/HMP-PK domain-like"/>
    <property type="match status" value="1"/>
</dbReference>
<dbReference type="Gene3D" id="3.40.225.10">
    <property type="entry name" value="Class II aldolase/adducin N-terminal domain"/>
    <property type="match status" value="1"/>
</dbReference>
<dbReference type="GO" id="GO:0005829">
    <property type="term" value="C:cytosol"/>
    <property type="evidence" value="ECO:0007669"/>
    <property type="project" value="TreeGrafter"/>
</dbReference>
<organism evidence="5 6">
    <name type="scientific">Vermiconidia calcicola</name>
    <dbReference type="NCBI Taxonomy" id="1690605"/>
    <lineage>
        <taxon>Eukaryota</taxon>
        <taxon>Fungi</taxon>
        <taxon>Dikarya</taxon>
        <taxon>Ascomycota</taxon>
        <taxon>Pezizomycotina</taxon>
        <taxon>Dothideomycetes</taxon>
        <taxon>Dothideomycetidae</taxon>
        <taxon>Mycosphaerellales</taxon>
        <taxon>Extremaceae</taxon>
        <taxon>Vermiconidia</taxon>
    </lineage>
</organism>
<evidence type="ECO:0000313" key="5">
    <source>
        <dbReference type="EMBL" id="KAK5545770.1"/>
    </source>
</evidence>
<dbReference type="EMBL" id="JAXLQG010000001">
    <property type="protein sequence ID" value="KAK5545770.1"/>
    <property type="molecule type" value="Genomic_DNA"/>
</dbReference>
<dbReference type="PANTHER" id="PTHR22789:SF0">
    <property type="entry name" value="3-OXO-TETRONATE 4-PHOSPHATE DECARBOXYLASE-RELATED"/>
    <property type="match status" value="1"/>
</dbReference>
<name>A0AAV9QQF6_9PEZI</name>
<dbReference type="PANTHER" id="PTHR22789">
    <property type="entry name" value="FUCULOSE PHOSPHATE ALDOLASE"/>
    <property type="match status" value="1"/>
</dbReference>
<dbReference type="Pfam" id="PF00596">
    <property type="entry name" value="Aldolase_II"/>
    <property type="match status" value="1"/>
</dbReference>
<reference evidence="5 6" key="1">
    <citation type="submission" date="2023-06" db="EMBL/GenBank/DDBJ databases">
        <title>Black Yeasts Isolated from many extreme environments.</title>
        <authorList>
            <person name="Coleine C."/>
            <person name="Stajich J.E."/>
            <person name="Selbmann L."/>
        </authorList>
    </citation>
    <scope>NUCLEOTIDE SEQUENCE [LARGE SCALE GENOMIC DNA]</scope>
    <source>
        <strain evidence="5 6">CCFEE 5887</strain>
    </source>
</reference>
<evidence type="ECO:0000256" key="3">
    <source>
        <dbReference type="SAM" id="MobiDB-lite"/>
    </source>
</evidence>
<dbReference type="GO" id="GO:0019323">
    <property type="term" value="P:pentose catabolic process"/>
    <property type="evidence" value="ECO:0007669"/>
    <property type="project" value="TreeGrafter"/>
</dbReference>
<gene>
    <name evidence="5" type="ORF">LTR25_000780</name>
</gene>
<keyword evidence="2" id="KW-0456">Lyase</keyword>
<dbReference type="Proteomes" id="UP001345827">
    <property type="component" value="Unassembled WGS sequence"/>
</dbReference>